<dbReference type="NCBIfam" id="NF005920">
    <property type="entry name" value="PRK07921.1"/>
    <property type="match status" value="1"/>
</dbReference>
<evidence type="ECO:0000256" key="5">
    <source>
        <dbReference type="ARBA" id="ARBA00023163"/>
    </source>
</evidence>
<dbReference type="InterPro" id="IPR007630">
    <property type="entry name" value="RNA_pol_sigma70_r4"/>
</dbReference>
<keyword evidence="11" id="KW-1185">Reference proteome</keyword>
<dbReference type="PRINTS" id="PR00046">
    <property type="entry name" value="SIGMA70FCT"/>
</dbReference>
<dbReference type="PROSITE" id="PS00715">
    <property type="entry name" value="SIGMA70_1"/>
    <property type="match status" value="1"/>
</dbReference>
<feature type="domain" description="RNA polymerase sigma-70" evidence="8">
    <location>
        <begin position="223"/>
        <end position="236"/>
    </location>
</feature>
<keyword evidence="2 6" id="KW-0805">Transcription regulation</keyword>
<dbReference type="Pfam" id="PF04545">
    <property type="entry name" value="Sigma70_r4"/>
    <property type="match status" value="1"/>
</dbReference>
<evidence type="ECO:0000313" key="10">
    <source>
        <dbReference type="EMBL" id="SHG71994.1"/>
    </source>
</evidence>
<dbReference type="SUPFAM" id="SSF88659">
    <property type="entry name" value="Sigma3 and sigma4 domains of RNA polymerase sigma factors"/>
    <property type="match status" value="2"/>
</dbReference>
<dbReference type="GO" id="GO:0006352">
    <property type="term" value="P:DNA-templated transcription initiation"/>
    <property type="evidence" value="ECO:0007669"/>
    <property type="project" value="InterPro"/>
</dbReference>
<dbReference type="Pfam" id="PF00140">
    <property type="entry name" value="Sigma70_r1_2"/>
    <property type="match status" value="1"/>
</dbReference>
<dbReference type="SUPFAM" id="SSF88946">
    <property type="entry name" value="Sigma2 domain of RNA polymerase sigma factors"/>
    <property type="match status" value="1"/>
</dbReference>
<dbReference type="InterPro" id="IPR013324">
    <property type="entry name" value="RNA_pol_sigma_r3/r4-like"/>
</dbReference>
<dbReference type="InterPro" id="IPR000943">
    <property type="entry name" value="RNA_pol_sigma70"/>
</dbReference>
<dbReference type="Pfam" id="PF04539">
    <property type="entry name" value="Sigma70_r3"/>
    <property type="match status" value="1"/>
</dbReference>
<dbReference type="STRING" id="1206085.SAMN05443575_2623"/>
<dbReference type="InterPro" id="IPR013325">
    <property type="entry name" value="RNA_pol_sigma_r2"/>
</dbReference>
<evidence type="ECO:0000259" key="8">
    <source>
        <dbReference type="PROSITE" id="PS00715"/>
    </source>
</evidence>
<comment type="function">
    <text evidence="6">Sigma factors are initiation factors that promote the attachment of RNA polymerase to specific initiation sites and are then released.</text>
</comment>
<dbReference type="PANTHER" id="PTHR30603:SF60">
    <property type="entry name" value="RNA POLYMERASE SIGMA FACTOR RPOD"/>
    <property type="match status" value="1"/>
</dbReference>
<evidence type="ECO:0000256" key="7">
    <source>
        <dbReference type="SAM" id="MobiDB-lite"/>
    </source>
</evidence>
<evidence type="ECO:0000259" key="9">
    <source>
        <dbReference type="PROSITE" id="PS00716"/>
    </source>
</evidence>
<gene>
    <name evidence="10" type="ORF">SAMN05443575_2623</name>
</gene>
<dbReference type="CDD" id="cd06171">
    <property type="entry name" value="Sigma70_r4"/>
    <property type="match status" value="1"/>
</dbReference>
<evidence type="ECO:0000256" key="4">
    <source>
        <dbReference type="ARBA" id="ARBA00023125"/>
    </source>
</evidence>
<dbReference type="PROSITE" id="PS00716">
    <property type="entry name" value="SIGMA70_2"/>
    <property type="match status" value="1"/>
</dbReference>
<feature type="region of interest" description="Disordered" evidence="7">
    <location>
        <begin position="1"/>
        <end position="123"/>
    </location>
</feature>
<protein>
    <recommendedName>
        <fullName evidence="6">RNA polymerase sigma factor</fullName>
    </recommendedName>
</protein>
<dbReference type="InterPro" id="IPR014284">
    <property type="entry name" value="RNA_pol_sigma-70_dom"/>
</dbReference>
<dbReference type="Pfam" id="PF04542">
    <property type="entry name" value="Sigma70_r2"/>
    <property type="match status" value="1"/>
</dbReference>
<dbReference type="FunFam" id="1.10.601.10:FF:000001">
    <property type="entry name" value="RNA polymerase sigma factor SigA"/>
    <property type="match status" value="1"/>
</dbReference>
<dbReference type="InterPro" id="IPR007627">
    <property type="entry name" value="RNA_pol_sigma70_r2"/>
</dbReference>
<reference evidence="10 11" key="1">
    <citation type="submission" date="2016-11" db="EMBL/GenBank/DDBJ databases">
        <authorList>
            <person name="Jaros S."/>
            <person name="Januszkiewicz K."/>
            <person name="Wedrychowicz H."/>
        </authorList>
    </citation>
    <scope>NUCLEOTIDE SEQUENCE [LARGE SCALE GENOMIC DNA]</scope>
    <source>
        <strain evidence="10 11">DSM 45627</strain>
    </source>
</reference>
<dbReference type="Proteomes" id="UP000186132">
    <property type="component" value="Unassembled WGS sequence"/>
</dbReference>
<organism evidence="10 11">
    <name type="scientific">Jatrophihabitans endophyticus</name>
    <dbReference type="NCBI Taxonomy" id="1206085"/>
    <lineage>
        <taxon>Bacteria</taxon>
        <taxon>Bacillati</taxon>
        <taxon>Actinomycetota</taxon>
        <taxon>Actinomycetes</taxon>
        <taxon>Jatrophihabitantales</taxon>
        <taxon>Jatrophihabitantaceae</taxon>
        <taxon>Jatrophihabitans</taxon>
    </lineage>
</organism>
<dbReference type="RefSeq" id="WP_327077577.1">
    <property type="nucleotide sequence ID" value="NZ_FQVU01000003.1"/>
</dbReference>
<dbReference type="InterPro" id="IPR050239">
    <property type="entry name" value="Sigma-70_RNA_pol_init_factors"/>
</dbReference>
<keyword evidence="4 6" id="KW-0238">DNA-binding</keyword>
<evidence type="ECO:0000256" key="2">
    <source>
        <dbReference type="ARBA" id="ARBA00023015"/>
    </source>
</evidence>
<evidence type="ECO:0000256" key="3">
    <source>
        <dbReference type="ARBA" id="ARBA00023082"/>
    </source>
</evidence>
<dbReference type="AlphaFoldDB" id="A0A1M5M3V4"/>
<feature type="domain" description="RNA polymerase sigma-70" evidence="9">
    <location>
        <begin position="393"/>
        <end position="419"/>
    </location>
</feature>
<dbReference type="InterPro" id="IPR007624">
    <property type="entry name" value="RNA_pol_sigma70_r3"/>
</dbReference>
<evidence type="ECO:0000313" key="11">
    <source>
        <dbReference type="Proteomes" id="UP000186132"/>
    </source>
</evidence>
<comment type="similarity">
    <text evidence="1 6">Belongs to the sigma-70 factor family.</text>
</comment>
<dbReference type="PANTHER" id="PTHR30603">
    <property type="entry name" value="RNA POLYMERASE SIGMA FACTOR RPO"/>
    <property type="match status" value="1"/>
</dbReference>
<keyword evidence="5 6" id="KW-0804">Transcription</keyword>
<dbReference type="GO" id="GO:0016987">
    <property type="term" value="F:sigma factor activity"/>
    <property type="evidence" value="ECO:0007669"/>
    <property type="project" value="UniProtKB-KW"/>
</dbReference>
<feature type="compositionally biased region" description="Polar residues" evidence="7">
    <location>
        <begin position="31"/>
        <end position="60"/>
    </location>
</feature>
<sequence length="434" mass="47083">MTTSPSARTANRRAATGESRVATRGHRSTRKSTQPTNSTQPATAAGATNDTDIAGDTTNETAHDAVTGDATGSGRSTGRPARRGRAAAAGSSAAATAKVTAATTPPSANDAGAGETPTPAPARGLDLDEVAASADLVRVYLNEIGKVALLTAADEVELAKRIEAGLYAQHLLGGDDLTPARRRDLRAVMIDGERAKDHLLRANLRLVVSLAKRYTGHGMPFLDLIQEGNLGLIRAVEKFDYAKGFKFSTYATWWIRQAISRAMADQSRTIRLPVHLVEQVNKLQRIRREMSQELGREAHHAELAHELDITEERVRELIDLSRDLVSLDQTVGADDDASLGDFIADERSSSAAETVVEGGLMRAHLQDVLGTLDAREAAVVRMRYGLDGSQPKTLDEIGRAFKLSRERIRQIERETMAKLRHPSRSQVLRDYLDD</sequence>
<dbReference type="NCBIfam" id="TIGR02937">
    <property type="entry name" value="sigma70-ECF"/>
    <property type="match status" value="1"/>
</dbReference>
<dbReference type="Gene3D" id="1.10.601.10">
    <property type="entry name" value="RNA Polymerase Primary Sigma Factor"/>
    <property type="match status" value="2"/>
</dbReference>
<evidence type="ECO:0000256" key="6">
    <source>
        <dbReference type="RuleBase" id="RU362124"/>
    </source>
</evidence>
<dbReference type="InterPro" id="IPR009042">
    <property type="entry name" value="RNA_pol_sigma70_r1_2"/>
</dbReference>
<accession>A0A1M5M3V4</accession>
<dbReference type="EMBL" id="FQVU01000003">
    <property type="protein sequence ID" value="SHG71994.1"/>
    <property type="molecule type" value="Genomic_DNA"/>
</dbReference>
<dbReference type="GO" id="GO:0003677">
    <property type="term" value="F:DNA binding"/>
    <property type="evidence" value="ECO:0007669"/>
    <property type="project" value="UniProtKB-KW"/>
</dbReference>
<keyword evidence="3 6" id="KW-0731">Sigma factor</keyword>
<proteinExistence type="inferred from homology"/>
<dbReference type="InterPro" id="IPR036388">
    <property type="entry name" value="WH-like_DNA-bd_sf"/>
</dbReference>
<feature type="compositionally biased region" description="Low complexity" evidence="7">
    <location>
        <begin position="86"/>
        <end position="117"/>
    </location>
</feature>
<dbReference type="Gene3D" id="1.10.10.10">
    <property type="entry name" value="Winged helix-like DNA-binding domain superfamily/Winged helix DNA-binding domain"/>
    <property type="match status" value="2"/>
</dbReference>
<name>A0A1M5M3V4_9ACTN</name>
<evidence type="ECO:0000256" key="1">
    <source>
        <dbReference type="ARBA" id="ARBA00007788"/>
    </source>
</evidence>